<dbReference type="Proteomes" id="UP000199423">
    <property type="component" value="Unassembled WGS sequence"/>
</dbReference>
<organism evidence="6 7">
    <name type="scientific">Hyphomicrobium facile</name>
    <dbReference type="NCBI Taxonomy" id="51670"/>
    <lineage>
        <taxon>Bacteria</taxon>
        <taxon>Pseudomonadati</taxon>
        <taxon>Pseudomonadota</taxon>
        <taxon>Alphaproteobacteria</taxon>
        <taxon>Hyphomicrobiales</taxon>
        <taxon>Hyphomicrobiaceae</taxon>
        <taxon>Hyphomicrobium</taxon>
    </lineage>
</organism>
<dbReference type="RefSeq" id="WP_092867753.1">
    <property type="nucleotide sequence ID" value="NZ_FPCH01000002.1"/>
</dbReference>
<accession>A0A1I7NHS7</accession>
<dbReference type="Pfam" id="PF07167">
    <property type="entry name" value="PhaC_N"/>
    <property type="match status" value="1"/>
</dbReference>
<dbReference type="AlphaFoldDB" id="A0A1I7NHS7"/>
<evidence type="ECO:0000256" key="1">
    <source>
        <dbReference type="ARBA" id="ARBA00022679"/>
    </source>
</evidence>
<evidence type="ECO:0000313" key="7">
    <source>
        <dbReference type="Proteomes" id="UP000199423"/>
    </source>
</evidence>
<feature type="domain" description="Poly-beta-hydroxybutyrate polymerase N-terminal" evidence="5">
    <location>
        <begin position="40"/>
        <end position="81"/>
    </location>
</feature>
<proteinExistence type="predicted"/>
<name>A0A1I7NHS7_9HYPH</name>
<protein>
    <submittedName>
        <fullName evidence="6">Polyhydroxyalkanoate synthase</fullName>
    </submittedName>
</protein>
<evidence type="ECO:0000259" key="4">
    <source>
        <dbReference type="Pfam" id="PF07167"/>
    </source>
</evidence>
<dbReference type="InterPro" id="IPR022211">
    <property type="entry name" value="PHBC_N"/>
</dbReference>
<feature type="compositionally biased region" description="Basic and acidic residues" evidence="3">
    <location>
        <begin position="1"/>
        <end position="12"/>
    </location>
</feature>
<evidence type="ECO:0000256" key="3">
    <source>
        <dbReference type="SAM" id="MobiDB-lite"/>
    </source>
</evidence>
<dbReference type="InterPro" id="IPR010941">
    <property type="entry name" value="PhaC_N"/>
</dbReference>
<dbReference type="PANTHER" id="PTHR36837">
    <property type="entry name" value="POLY(3-HYDROXYALKANOATE) POLYMERASE SUBUNIT PHAC"/>
    <property type="match status" value="1"/>
</dbReference>
<dbReference type="GO" id="GO:0042619">
    <property type="term" value="P:poly-hydroxybutyrate biosynthetic process"/>
    <property type="evidence" value="ECO:0007669"/>
    <property type="project" value="InterPro"/>
</dbReference>
<evidence type="ECO:0000313" key="6">
    <source>
        <dbReference type="EMBL" id="SFV34193.1"/>
    </source>
</evidence>
<feature type="domain" description="Poly-beta-hydroxybutyrate polymerase N-terminal" evidence="4">
    <location>
        <begin position="119"/>
        <end position="288"/>
    </location>
</feature>
<dbReference type="STRING" id="51670.SAMN04488557_2248"/>
<dbReference type="InterPro" id="IPR029058">
    <property type="entry name" value="AB_hydrolase_fold"/>
</dbReference>
<reference evidence="7" key="1">
    <citation type="submission" date="2016-10" db="EMBL/GenBank/DDBJ databases">
        <authorList>
            <person name="Varghese N."/>
            <person name="Submissions S."/>
        </authorList>
    </citation>
    <scope>NUCLEOTIDE SEQUENCE [LARGE SCALE GENOMIC DNA]</scope>
    <source>
        <strain evidence="7">DSM 1565</strain>
    </source>
</reference>
<dbReference type="PANTHER" id="PTHR36837:SF5">
    <property type="entry name" value="POLY-3-HYDROXYBUTYRATE SYNTHASE"/>
    <property type="match status" value="1"/>
</dbReference>
<dbReference type="EMBL" id="FPCH01000002">
    <property type="protein sequence ID" value="SFV34193.1"/>
    <property type="molecule type" value="Genomic_DNA"/>
</dbReference>
<dbReference type="InterPro" id="IPR051321">
    <property type="entry name" value="PHA/PHB_synthase"/>
</dbReference>
<evidence type="ECO:0000256" key="2">
    <source>
        <dbReference type="ARBA" id="ARBA00023315"/>
    </source>
</evidence>
<keyword evidence="2" id="KW-0012">Acyltransferase</keyword>
<sequence length="610" mass="68652">MLTKVEDGRPELRSAPASACTTKSESGAAEPLRTHDHDAFYHNLDRHLHYLLARTTAGVSPAACANAYFDWAIHLATSPGRQLELFGEAVHQWTRLADFAKAAALAGADATPCILPRLNDKRFRSERWKEFPFNVYGQSFLLWEEWWHSAVTGVRGVEKQNAERLDFMMRQVLDVYAPTNFLLTNPDVLLRTQAEAGFNLVRGLWNFLEDLKRLRDREGPDGSENYRVGETVAVTPGKVIFRNHLIELIQYTPATPEVHPEPILIIPAWIMKFYILDLRPENSLVKYLTDQGFTVFMVSWRNPGQEDRDTSFEDYRRLGVMAAIDAVSKVVGGQKIHAAGYCLGGTLLATAAAAMALDNDDRLKTVTFLAAQADFREAGELTLFIDESQISFLEDMMQEQGFLDSTQMAGAFQLLRSNDLIWSHVINRYLLGERKPAFDLLAWNADATRMPYRMHSDYLRSLFLNNDLAEGRYTVDGRAIALTDLHMPIFALGTETDHVAPWRSVYKFNILSDTDVTFVLASGGHNAGVVSPPGSPGRSYRMATKFEDDSFESPDEWHANAPKFEGSWWPAWTDWLGERSSKKSAPPLMGASRDGLEPLENAPGTYVYQR</sequence>
<keyword evidence="7" id="KW-1185">Reference proteome</keyword>
<dbReference type="OrthoDB" id="7208816at2"/>
<dbReference type="GO" id="GO:0016746">
    <property type="term" value="F:acyltransferase activity"/>
    <property type="evidence" value="ECO:0007669"/>
    <property type="project" value="UniProtKB-KW"/>
</dbReference>
<gene>
    <name evidence="6" type="ORF">SAMN04488557_2248</name>
</gene>
<dbReference type="Gene3D" id="3.40.50.1820">
    <property type="entry name" value="alpha/beta hydrolase"/>
    <property type="match status" value="1"/>
</dbReference>
<feature type="region of interest" description="Disordered" evidence="3">
    <location>
        <begin position="580"/>
        <end position="610"/>
    </location>
</feature>
<evidence type="ECO:0000259" key="5">
    <source>
        <dbReference type="Pfam" id="PF12551"/>
    </source>
</evidence>
<keyword evidence="1" id="KW-0808">Transferase</keyword>
<dbReference type="Pfam" id="PF12551">
    <property type="entry name" value="PHBC_N"/>
    <property type="match status" value="1"/>
</dbReference>
<feature type="region of interest" description="Disordered" evidence="3">
    <location>
        <begin position="1"/>
        <end position="32"/>
    </location>
</feature>
<dbReference type="SUPFAM" id="SSF53474">
    <property type="entry name" value="alpha/beta-Hydrolases"/>
    <property type="match status" value="1"/>
</dbReference>